<dbReference type="Gene3D" id="3.40.630.30">
    <property type="match status" value="1"/>
</dbReference>
<protein>
    <submittedName>
        <fullName evidence="1">PEP-CTERM/exosortase system-associated acyltransferase</fullName>
    </submittedName>
</protein>
<evidence type="ECO:0000313" key="1">
    <source>
        <dbReference type="EMBL" id="KAA0013049.1"/>
    </source>
</evidence>
<sequence>MGNRRTPAPETASRNEQFEQLLDEFSLKLAGNDDDRQRAYRLRHEVYCQEIGYQPPAGSSSDMELDPYDDSALHCLMVHRRSGIDAGCFRLVLPDPDPEHPDLRLPLQEYGGTSLTHATLHPCRLPLDEICEISRFATARAFRNRPICHETLDDTRLAYAFSDEERRVFPLITISLFLATHALVELVGRRHIFAMMASRLPRLLAMSGFRFTRIGDAIELHGKRNAFYIDNEVAKCEMNPALTFPYASIRSQLASQLPLAVVDREQLGLW</sequence>
<dbReference type="InterPro" id="IPR022484">
    <property type="entry name" value="PEP-CTERM/exosrtase_acylTfrase"/>
</dbReference>
<gene>
    <name evidence="1" type="ORF">F0A17_09075</name>
</gene>
<dbReference type="Pfam" id="PF13444">
    <property type="entry name" value="Acetyltransf_5"/>
    <property type="match status" value="1"/>
</dbReference>
<evidence type="ECO:0000313" key="2">
    <source>
        <dbReference type="Proteomes" id="UP000486760"/>
    </source>
</evidence>
<dbReference type="NCBIfam" id="TIGR03694">
    <property type="entry name" value="exosort_acyl"/>
    <property type="match status" value="1"/>
</dbReference>
<name>A0A7V7G0W7_9GAMM</name>
<dbReference type="AlphaFoldDB" id="A0A7V7G0W7"/>
<keyword evidence="1" id="KW-0808">Transferase</keyword>
<dbReference type="InterPro" id="IPR016181">
    <property type="entry name" value="Acyl_CoA_acyltransferase"/>
</dbReference>
<reference evidence="1 2" key="1">
    <citation type="submission" date="2019-08" db="EMBL/GenBank/DDBJ databases">
        <title>Bioinformatics analysis of the strain L3 and L5.</title>
        <authorList>
            <person name="Li X."/>
        </authorList>
    </citation>
    <scope>NUCLEOTIDE SEQUENCE [LARGE SCALE GENOMIC DNA]</scope>
    <source>
        <strain evidence="1 2">L5</strain>
    </source>
</reference>
<proteinExistence type="predicted"/>
<dbReference type="GO" id="GO:0016746">
    <property type="term" value="F:acyltransferase activity"/>
    <property type="evidence" value="ECO:0007669"/>
    <property type="project" value="UniProtKB-KW"/>
</dbReference>
<dbReference type="SUPFAM" id="SSF55729">
    <property type="entry name" value="Acyl-CoA N-acyltransferases (Nat)"/>
    <property type="match status" value="1"/>
</dbReference>
<dbReference type="Proteomes" id="UP000486760">
    <property type="component" value="Unassembled WGS sequence"/>
</dbReference>
<dbReference type="RefSeq" id="WP_149328002.1">
    <property type="nucleotide sequence ID" value="NZ_VTPY01000003.1"/>
</dbReference>
<keyword evidence="2" id="KW-1185">Reference proteome</keyword>
<keyword evidence="1" id="KW-0012">Acyltransferase</keyword>
<accession>A0A7V7G0W7</accession>
<dbReference type="EMBL" id="VTPY01000003">
    <property type="protein sequence ID" value="KAA0013049.1"/>
    <property type="molecule type" value="Genomic_DNA"/>
</dbReference>
<comment type="caution">
    <text evidence="1">The sequence shown here is derived from an EMBL/GenBank/DDBJ whole genome shotgun (WGS) entry which is preliminary data.</text>
</comment>
<organism evidence="1 2">
    <name type="scientific">Billgrantia pellis</name>
    <dbReference type="NCBI Taxonomy" id="2606936"/>
    <lineage>
        <taxon>Bacteria</taxon>
        <taxon>Pseudomonadati</taxon>
        <taxon>Pseudomonadota</taxon>
        <taxon>Gammaproteobacteria</taxon>
        <taxon>Oceanospirillales</taxon>
        <taxon>Halomonadaceae</taxon>
        <taxon>Billgrantia</taxon>
    </lineage>
</organism>